<comment type="similarity">
    <text evidence="2">Belongs to the class-IV pyridoxal-phosphate-dependent aminotransferase family.</text>
</comment>
<dbReference type="CDD" id="cd01558">
    <property type="entry name" value="D-AAT_like"/>
    <property type="match status" value="1"/>
</dbReference>
<accession>A0A426FMD4</accession>
<dbReference type="Proteomes" id="UP000270261">
    <property type="component" value="Unassembled WGS sequence"/>
</dbReference>
<dbReference type="Gene3D" id="3.20.10.10">
    <property type="entry name" value="D-amino Acid Aminotransferase, subunit A, domain 2"/>
    <property type="match status" value="1"/>
</dbReference>
<gene>
    <name evidence="4" type="ORF">EHV23_09385</name>
</gene>
<keyword evidence="3" id="KW-0663">Pyridoxal phosphate</keyword>
<dbReference type="InterPro" id="IPR001544">
    <property type="entry name" value="Aminotrans_IV"/>
</dbReference>
<keyword evidence="4" id="KW-0032">Aminotransferase</keyword>
<dbReference type="GO" id="GO:0005829">
    <property type="term" value="C:cytosol"/>
    <property type="evidence" value="ECO:0007669"/>
    <property type="project" value="TreeGrafter"/>
</dbReference>
<name>A0A426FMD4_9BURK</name>
<dbReference type="Pfam" id="PF01063">
    <property type="entry name" value="Aminotran_4"/>
    <property type="match status" value="1"/>
</dbReference>
<keyword evidence="5" id="KW-1185">Reference proteome</keyword>
<comment type="cofactor">
    <cofactor evidence="1">
        <name>pyridoxal 5'-phosphate</name>
        <dbReference type="ChEBI" id="CHEBI:597326"/>
    </cofactor>
</comment>
<evidence type="ECO:0000256" key="1">
    <source>
        <dbReference type="ARBA" id="ARBA00001933"/>
    </source>
</evidence>
<dbReference type="InterPro" id="IPR050571">
    <property type="entry name" value="Class-IV_PLP-Dep_Aminotrnsfr"/>
</dbReference>
<dbReference type="FunFam" id="3.20.10.10:FF:000002">
    <property type="entry name" value="D-alanine aminotransferase"/>
    <property type="match status" value="1"/>
</dbReference>
<evidence type="ECO:0000256" key="3">
    <source>
        <dbReference type="ARBA" id="ARBA00022898"/>
    </source>
</evidence>
<protein>
    <submittedName>
        <fullName evidence="4">D-amino acid aminotransferase</fullName>
    </submittedName>
</protein>
<dbReference type="PANTHER" id="PTHR42743:SF10">
    <property type="entry name" value="D-ALANINE AMINOTRANSFERASE"/>
    <property type="match status" value="1"/>
</dbReference>
<keyword evidence="4" id="KW-0808">Transferase</keyword>
<dbReference type="GO" id="GO:0046394">
    <property type="term" value="P:carboxylic acid biosynthetic process"/>
    <property type="evidence" value="ECO:0007669"/>
    <property type="project" value="UniProtKB-ARBA"/>
</dbReference>
<dbReference type="GO" id="GO:0008652">
    <property type="term" value="P:amino acid biosynthetic process"/>
    <property type="evidence" value="ECO:0007669"/>
    <property type="project" value="UniProtKB-ARBA"/>
</dbReference>
<dbReference type="EMBL" id="RRUE01000002">
    <property type="protein sequence ID" value="RRN43638.1"/>
    <property type="molecule type" value="Genomic_DNA"/>
</dbReference>
<organism evidence="4 5">
    <name type="scientific">Lautropia dentalis</name>
    <dbReference type="NCBI Taxonomy" id="2490857"/>
    <lineage>
        <taxon>Bacteria</taxon>
        <taxon>Pseudomonadati</taxon>
        <taxon>Pseudomonadota</taxon>
        <taxon>Betaproteobacteria</taxon>
        <taxon>Burkholderiales</taxon>
        <taxon>Burkholderiaceae</taxon>
        <taxon>Lautropia</taxon>
    </lineage>
</organism>
<dbReference type="PANTHER" id="PTHR42743">
    <property type="entry name" value="AMINO-ACID AMINOTRANSFERASE"/>
    <property type="match status" value="1"/>
</dbReference>
<evidence type="ECO:0000256" key="2">
    <source>
        <dbReference type="ARBA" id="ARBA00009320"/>
    </source>
</evidence>
<dbReference type="SUPFAM" id="SSF56752">
    <property type="entry name" value="D-aminoacid aminotransferase-like PLP-dependent enzymes"/>
    <property type="match status" value="1"/>
</dbReference>
<dbReference type="GO" id="GO:0008483">
    <property type="term" value="F:transaminase activity"/>
    <property type="evidence" value="ECO:0007669"/>
    <property type="project" value="UniProtKB-KW"/>
</dbReference>
<comment type="caution">
    <text evidence="4">The sequence shown here is derived from an EMBL/GenBank/DDBJ whole genome shotgun (WGS) entry which is preliminary data.</text>
</comment>
<reference evidence="4 5" key="1">
    <citation type="submission" date="2018-11" db="EMBL/GenBank/DDBJ databases">
        <title>Genome sequencing of Lautropia sp. KCOM 2505 (= ChDC F240).</title>
        <authorList>
            <person name="Kook J.-K."/>
            <person name="Park S.-N."/>
            <person name="Lim Y.K."/>
        </authorList>
    </citation>
    <scope>NUCLEOTIDE SEQUENCE [LARGE SCALE GENOMIC DNA]</scope>
    <source>
        <strain evidence="4 5">KCOM 2505</strain>
    </source>
</reference>
<dbReference type="InterPro" id="IPR043131">
    <property type="entry name" value="BCAT-like_N"/>
</dbReference>
<dbReference type="Gene3D" id="3.30.470.10">
    <property type="match status" value="1"/>
</dbReference>
<proteinExistence type="inferred from homology"/>
<evidence type="ECO:0000313" key="4">
    <source>
        <dbReference type="EMBL" id="RRN43638.1"/>
    </source>
</evidence>
<dbReference type="InterPro" id="IPR043132">
    <property type="entry name" value="BCAT-like_C"/>
</dbReference>
<dbReference type="RefSeq" id="WP_125095843.1">
    <property type="nucleotide sequence ID" value="NZ_RRUE01000002.1"/>
</dbReference>
<dbReference type="AlphaFoldDB" id="A0A426FMD4"/>
<dbReference type="InterPro" id="IPR036038">
    <property type="entry name" value="Aminotransferase-like"/>
</dbReference>
<dbReference type="OrthoDB" id="9805628at2"/>
<sequence length="289" mass="32203">MAEEQTVYLNGEYLPLSEARIPVLDRGFIFGDGIYDVVPVYEGHPFRLAQHLTRLKRCLTQIRIDPPMDQAGWSALVRELVERHPQWPNQMVYLHVTRGVAKRDHGFPQGITPTVFAMTNPFVPPTPENIGNGMSAISLPDERWLHCDIKSISLLGNILARQSALDAHAKEAILFRDGYLTEGAASNIWVVRDGTLIAPPHDNLILEGVRYALMEDLAARCGIPFDIRRIPESEVRHADELLLTAATKEVQPITRLDGKPVGNGTPGPIFQKLFAAYQQAKAESRQTTA</sequence>
<evidence type="ECO:0000313" key="5">
    <source>
        <dbReference type="Proteomes" id="UP000270261"/>
    </source>
</evidence>